<keyword evidence="3" id="KW-1185">Reference proteome</keyword>
<organism evidence="2 3">
    <name type="scientific">Dentipellis fragilis</name>
    <dbReference type="NCBI Taxonomy" id="205917"/>
    <lineage>
        <taxon>Eukaryota</taxon>
        <taxon>Fungi</taxon>
        <taxon>Dikarya</taxon>
        <taxon>Basidiomycota</taxon>
        <taxon>Agaricomycotina</taxon>
        <taxon>Agaricomycetes</taxon>
        <taxon>Russulales</taxon>
        <taxon>Hericiaceae</taxon>
        <taxon>Dentipellis</taxon>
    </lineage>
</organism>
<dbReference type="EMBL" id="SEOQ01001666">
    <property type="protein sequence ID" value="TFY50899.1"/>
    <property type="molecule type" value="Genomic_DNA"/>
</dbReference>
<comment type="caution">
    <text evidence="2">The sequence shown here is derived from an EMBL/GenBank/DDBJ whole genome shotgun (WGS) entry which is preliminary data.</text>
</comment>
<proteinExistence type="predicted"/>
<feature type="transmembrane region" description="Helical" evidence="1">
    <location>
        <begin position="99"/>
        <end position="123"/>
    </location>
</feature>
<dbReference type="Proteomes" id="UP000298327">
    <property type="component" value="Unassembled WGS sequence"/>
</dbReference>
<dbReference type="AlphaFoldDB" id="A0A4Y9XQT9"/>
<keyword evidence="1" id="KW-0812">Transmembrane</keyword>
<protein>
    <submittedName>
        <fullName evidence="2">Uncharacterized protein</fullName>
    </submittedName>
</protein>
<gene>
    <name evidence="2" type="ORF">EVG20_g11267</name>
</gene>
<name>A0A4Y9XQT9_9AGAM</name>
<evidence type="ECO:0000256" key="1">
    <source>
        <dbReference type="SAM" id="Phobius"/>
    </source>
</evidence>
<keyword evidence="1" id="KW-0472">Membrane</keyword>
<reference evidence="2 3" key="1">
    <citation type="submission" date="2019-02" db="EMBL/GenBank/DDBJ databases">
        <title>Genome sequencing of the rare red list fungi Dentipellis fragilis.</title>
        <authorList>
            <person name="Buettner E."/>
            <person name="Kellner H."/>
        </authorList>
    </citation>
    <scope>NUCLEOTIDE SEQUENCE [LARGE SCALE GENOMIC DNA]</scope>
    <source>
        <strain evidence="2 3">DSM 105465</strain>
    </source>
</reference>
<keyword evidence="1" id="KW-1133">Transmembrane helix</keyword>
<accession>A0A4Y9XQT9</accession>
<evidence type="ECO:0000313" key="3">
    <source>
        <dbReference type="Proteomes" id="UP000298327"/>
    </source>
</evidence>
<evidence type="ECO:0000313" key="2">
    <source>
        <dbReference type="EMBL" id="TFY50899.1"/>
    </source>
</evidence>
<sequence length="124" mass="13496">MHVRRLRPRTFHTCTLDAVTSPPLLSALASSHQRLCALDVACLLTHTRCAGTLPCALCALSIHASRRRFPVHAPVPMPLRPLVCIYTLPLSFFARSVPAALLCIHAFIPFMPCILVVCSASAIL</sequence>